<evidence type="ECO:0000313" key="3">
    <source>
        <dbReference type="Proteomes" id="UP001516400"/>
    </source>
</evidence>
<feature type="compositionally biased region" description="Basic and acidic residues" evidence="1">
    <location>
        <begin position="17"/>
        <end position="33"/>
    </location>
</feature>
<sequence>MPFTHFQLTFGRHRRRAGSDGGRDPATAPREDIASLGCTTMGGPPVLALRTSAYDGAPPKTTSQKVDLMAPRIACWGDTFLGILSRRSFHLVTIQKNV</sequence>
<keyword evidence="3" id="KW-1185">Reference proteome</keyword>
<proteinExistence type="predicted"/>
<accession>A0ABD2MXX2</accession>
<reference evidence="2 3" key="1">
    <citation type="journal article" date="2021" name="BMC Biol.">
        <title>Horizontally acquired antibacterial genes associated with adaptive radiation of ladybird beetles.</title>
        <authorList>
            <person name="Li H.S."/>
            <person name="Tang X.F."/>
            <person name="Huang Y.H."/>
            <person name="Xu Z.Y."/>
            <person name="Chen M.L."/>
            <person name="Du X.Y."/>
            <person name="Qiu B.Y."/>
            <person name="Chen P.T."/>
            <person name="Zhang W."/>
            <person name="Slipinski A."/>
            <person name="Escalona H.E."/>
            <person name="Waterhouse R.M."/>
            <person name="Zwick A."/>
            <person name="Pang H."/>
        </authorList>
    </citation>
    <scope>NUCLEOTIDE SEQUENCE [LARGE SCALE GENOMIC DNA]</scope>
    <source>
        <strain evidence="2">SYSU2018</strain>
    </source>
</reference>
<dbReference type="EMBL" id="JABFTP020000042">
    <property type="protein sequence ID" value="KAL3271289.1"/>
    <property type="molecule type" value="Genomic_DNA"/>
</dbReference>
<protein>
    <submittedName>
        <fullName evidence="2">Uncharacterized protein</fullName>
    </submittedName>
</protein>
<evidence type="ECO:0000256" key="1">
    <source>
        <dbReference type="SAM" id="MobiDB-lite"/>
    </source>
</evidence>
<organism evidence="2 3">
    <name type="scientific">Cryptolaemus montrouzieri</name>
    <dbReference type="NCBI Taxonomy" id="559131"/>
    <lineage>
        <taxon>Eukaryota</taxon>
        <taxon>Metazoa</taxon>
        <taxon>Ecdysozoa</taxon>
        <taxon>Arthropoda</taxon>
        <taxon>Hexapoda</taxon>
        <taxon>Insecta</taxon>
        <taxon>Pterygota</taxon>
        <taxon>Neoptera</taxon>
        <taxon>Endopterygota</taxon>
        <taxon>Coleoptera</taxon>
        <taxon>Polyphaga</taxon>
        <taxon>Cucujiformia</taxon>
        <taxon>Coccinelloidea</taxon>
        <taxon>Coccinellidae</taxon>
        <taxon>Scymninae</taxon>
        <taxon>Scymnini</taxon>
        <taxon>Cryptolaemus</taxon>
    </lineage>
</organism>
<comment type="caution">
    <text evidence="2">The sequence shown here is derived from an EMBL/GenBank/DDBJ whole genome shotgun (WGS) entry which is preliminary data.</text>
</comment>
<gene>
    <name evidence="2" type="ORF">HHI36_021779</name>
</gene>
<name>A0ABD2MXX2_9CUCU</name>
<evidence type="ECO:0000313" key="2">
    <source>
        <dbReference type="EMBL" id="KAL3271289.1"/>
    </source>
</evidence>
<dbReference type="AlphaFoldDB" id="A0ABD2MXX2"/>
<feature type="region of interest" description="Disordered" evidence="1">
    <location>
        <begin position="12"/>
        <end position="35"/>
    </location>
</feature>
<dbReference type="Proteomes" id="UP001516400">
    <property type="component" value="Unassembled WGS sequence"/>
</dbReference>